<dbReference type="EMBL" id="CP029551">
    <property type="protein sequence ID" value="AWN38538.1"/>
    <property type="molecule type" value="Genomic_DNA"/>
</dbReference>
<dbReference type="AlphaFoldDB" id="A0A2U8VYK9"/>
<reference evidence="1 2" key="1">
    <citation type="submission" date="2018-05" db="EMBL/GenBank/DDBJ databases">
        <title>Complete Genome Sequence of Methylobacterium sp. 17Sr1-43.</title>
        <authorList>
            <person name="Srinivasan S."/>
        </authorList>
    </citation>
    <scope>NUCLEOTIDE SEQUENCE [LARGE SCALE GENOMIC DNA]</scope>
    <source>
        <strain evidence="1 2">17Sr1-43</strain>
    </source>
</reference>
<protein>
    <recommendedName>
        <fullName evidence="3">Anti-sigma factor NepR domain-containing protein</fullName>
    </recommendedName>
</protein>
<gene>
    <name evidence="1" type="ORF">DK427_24700</name>
</gene>
<dbReference type="Proteomes" id="UP000246058">
    <property type="component" value="Chromosome"/>
</dbReference>
<sequence>MKLVSQNHAAQLTRFDELDSSDRLMLDAIACDLRSLYGETVADLPEDLLALAARLEAPRTDARAA</sequence>
<evidence type="ECO:0000313" key="2">
    <source>
        <dbReference type="Proteomes" id="UP000246058"/>
    </source>
</evidence>
<keyword evidence="2" id="KW-1185">Reference proteome</keyword>
<proteinExistence type="predicted"/>
<name>A0A2U8VYK9_9HYPH</name>
<accession>A0A2U8VYK9</accession>
<dbReference type="RefSeq" id="WP_109953695.1">
    <property type="nucleotide sequence ID" value="NZ_CP029551.1"/>
</dbReference>
<organism evidence="1 2">
    <name type="scientific">Methylobacterium radiodurans</name>
    <dbReference type="NCBI Taxonomy" id="2202828"/>
    <lineage>
        <taxon>Bacteria</taxon>
        <taxon>Pseudomonadati</taxon>
        <taxon>Pseudomonadota</taxon>
        <taxon>Alphaproteobacteria</taxon>
        <taxon>Hyphomicrobiales</taxon>
        <taxon>Methylobacteriaceae</taxon>
        <taxon>Methylobacterium</taxon>
    </lineage>
</organism>
<dbReference type="KEGG" id="meti:DK427_24700"/>
<evidence type="ECO:0000313" key="1">
    <source>
        <dbReference type="EMBL" id="AWN38538.1"/>
    </source>
</evidence>
<dbReference type="OrthoDB" id="8006074at2"/>
<evidence type="ECO:0008006" key="3">
    <source>
        <dbReference type="Google" id="ProtNLM"/>
    </source>
</evidence>